<accession>A0A8B9FSC7</accession>
<feature type="disulfide bond" evidence="9">
    <location>
        <begin position="78"/>
        <end position="99"/>
    </location>
</feature>
<dbReference type="GO" id="GO:0007155">
    <property type="term" value="P:cell adhesion"/>
    <property type="evidence" value="ECO:0007669"/>
    <property type="project" value="InterPro"/>
</dbReference>
<name>A0A8B9FSC7_9PSIT</name>
<evidence type="ECO:0000256" key="7">
    <source>
        <dbReference type="ARBA" id="ARBA00023170"/>
    </source>
</evidence>
<reference evidence="12" key="1">
    <citation type="submission" date="2025-05" db="UniProtKB">
        <authorList>
            <consortium name="Ensembl"/>
        </authorList>
    </citation>
    <scope>IDENTIFICATION</scope>
</reference>
<evidence type="ECO:0000259" key="11">
    <source>
        <dbReference type="PROSITE" id="PS50963"/>
    </source>
</evidence>
<comment type="subcellular location">
    <subcellularLocation>
        <location evidence="1">Membrane</location>
        <topology evidence="1">Single-pass membrane protein</topology>
    </subcellularLocation>
</comment>
<dbReference type="GO" id="GO:0004888">
    <property type="term" value="F:transmembrane signaling receptor activity"/>
    <property type="evidence" value="ECO:0007669"/>
    <property type="project" value="TreeGrafter"/>
</dbReference>
<evidence type="ECO:0000256" key="4">
    <source>
        <dbReference type="ARBA" id="ARBA00022989"/>
    </source>
</evidence>
<feature type="chain" id="PRO_5044668731" description="Link domain-containing protein" evidence="10">
    <location>
        <begin position="26"/>
        <end position="127"/>
    </location>
</feature>
<sequence>MGKMVINSPGLSLLFLLPAKLSVNTCSILSPCRIRGVGIYLEEKVNFSEASNACNQLNLQLASRDQVENALKHGFETCRYMTFFNGLVVIPRITSNKKCGKGNVGLVPYIQLQSIISYQSLDLVNDF</sequence>
<dbReference type="InterPro" id="IPR016186">
    <property type="entry name" value="C-type_lectin-like/link_sf"/>
</dbReference>
<dbReference type="GO" id="GO:0005540">
    <property type="term" value="F:hyaluronic acid binding"/>
    <property type="evidence" value="ECO:0007669"/>
    <property type="project" value="InterPro"/>
</dbReference>
<evidence type="ECO:0000256" key="10">
    <source>
        <dbReference type="SAM" id="SignalP"/>
    </source>
</evidence>
<keyword evidence="5" id="KW-0472">Membrane</keyword>
<evidence type="ECO:0000313" key="12">
    <source>
        <dbReference type="Ensembl" id="ENSACOP00000011158.1"/>
    </source>
</evidence>
<organism evidence="12 13">
    <name type="scientific">Amazona collaria</name>
    <name type="common">yellow-billed parrot</name>
    <dbReference type="NCBI Taxonomy" id="241587"/>
    <lineage>
        <taxon>Eukaryota</taxon>
        <taxon>Metazoa</taxon>
        <taxon>Chordata</taxon>
        <taxon>Craniata</taxon>
        <taxon>Vertebrata</taxon>
        <taxon>Euteleostomi</taxon>
        <taxon>Archelosauria</taxon>
        <taxon>Archosauria</taxon>
        <taxon>Dinosauria</taxon>
        <taxon>Saurischia</taxon>
        <taxon>Theropoda</taxon>
        <taxon>Coelurosauria</taxon>
        <taxon>Aves</taxon>
        <taxon>Neognathae</taxon>
        <taxon>Neoaves</taxon>
        <taxon>Telluraves</taxon>
        <taxon>Australaves</taxon>
        <taxon>Psittaciformes</taxon>
        <taxon>Psittacidae</taxon>
        <taxon>Amazona</taxon>
    </lineage>
</organism>
<proteinExistence type="predicted"/>
<keyword evidence="2" id="KW-0812">Transmembrane</keyword>
<dbReference type="InterPro" id="IPR000538">
    <property type="entry name" value="Link_dom"/>
</dbReference>
<keyword evidence="13" id="KW-1185">Reference proteome</keyword>
<evidence type="ECO:0000256" key="6">
    <source>
        <dbReference type="ARBA" id="ARBA00023157"/>
    </source>
</evidence>
<dbReference type="Gene3D" id="3.10.100.10">
    <property type="entry name" value="Mannose-Binding Protein A, subunit A"/>
    <property type="match status" value="1"/>
</dbReference>
<evidence type="ECO:0000256" key="2">
    <source>
        <dbReference type="ARBA" id="ARBA00022692"/>
    </source>
</evidence>
<dbReference type="Ensembl" id="ENSACOT00000012656.1">
    <property type="protein sequence ID" value="ENSACOP00000012221.1"/>
    <property type="gene ID" value="ENSACOG00000008497.1"/>
</dbReference>
<feature type="domain" description="Link" evidence="11">
    <location>
        <begin position="33"/>
        <end position="124"/>
    </location>
</feature>
<dbReference type="PANTHER" id="PTHR10225">
    <property type="entry name" value="HYALURONAN RECEPTOR"/>
    <property type="match status" value="1"/>
</dbReference>
<evidence type="ECO:0000256" key="3">
    <source>
        <dbReference type="ARBA" id="ARBA00022729"/>
    </source>
</evidence>
<feature type="signal peptide" evidence="10">
    <location>
        <begin position="1"/>
        <end position="25"/>
    </location>
</feature>
<dbReference type="PANTHER" id="PTHR10225:SF2">
    <property type="entry name" value="LYMPHATIC VESSEL ENDOTHELIAL HYALURONIC ACID RECEPTOR 1"/>
    <property type="match status" value="1"/>
</dbReference>
<dbReference type="Ensembl" id="ENSACOT00000011558.1">
    <property type="protein sequence ID" value="ENSACOP00000011158.1"/>
    <property type="gene ID" value="ENSACOG00000007755.1"/>
</dbReference>
<evidence type="ECO:0000256" key="9">
    <source>
        <dbReference type="PROSITE-ProRule" id="PRU00323"/>
    </source>
</evidence>
<dbReference type="SUPFAM" id="SSF56436">
    <property type="entry name" value="C-type lectin-like"/>
    <property type="match status" value="1"/>
</dbReference>
<evidence type="ECO:0000313" key="13">
    <source>
        <dbReference type="Proteomes" id="UP000694522"/>
    </source>
</evidence>
<dbReference type="PROSITE" id="PS50963">
    <property type="entry name" value="LINK_2"/>
    <property type="match status" value="1"/>
</dbReference>
<dbReference type="GO" id="GO:0005886">
    <property type="term" value="C:plasma membrane"/>
    <property type="evidence" value="ECO:0007669"/>
    <property type="project" value="TreeGrafter"/>
</dbReference>
<keyword evidence="7" id="KW-0675">Receptor</keyword>
<dbReference type="Proteomes" id="UP000694522">
    <property type="component" value="Unplaced"/>
</dbReference>
<protein>
    <recommendedName>
        <fullName evidence="11">Link domain-containing protein</fullName>
    </recommendedName>
</protein>
<evidence type="ECO:0000256" key="8">
    <source>
        <dbReference type="ARBA" id="ARBA00023180"/>
    </source>
</evidence>
<dbReference type="AlphaFoldDB" id="A0A8B9FSC7"/>
<keyword evidence="4" id="KW-1133">Transmembrane helix</keyword>
<keyword evidence="3 10" id="KW-0732">Signal</keyword>
<dbReference type="Pfam" id="PF00193">
    <property type="entry name" value="Xlink"/>
    <property type="match status" value="1"/>
</dbReference>
<evidence type="ECO:0000256" key="1">
    <source>
        <dbReference type="ARBA" id="ARBA00004167"/>
    </source>
</evidence>
<evidence type="ECO:0000256" key="5">
    <source>
        <dbReference type="ARBA" id="ARBA00023136"/>
    </source>
</evidence>
<keyword evidence="6 9" id="KW-1015">Disulfide bond</keyword>
<dbReference type="SMART" id="SM00445">
    <property type="entry name" value="LINK"/>
    <property type="match status" value="1"/>
</dbReference>
<comment type="caution">
    <text evidence="9">Lacks conserved residue(s) required for the propagation of feature annotation.</text>
</comment>
<dbReference type="InterPro" id="IPR016187">
    <property type="entry name" value="CTDL_fold"/>
</dbReference>
<keyword evidence="8" id="KW-0325">Glycoprotein</keyword>
<dbReference type="InterPro" id="IPR043210">
    <property type="entry name" value="CD44_antigen-like"/>
</dbReference>